<dbReference type="Proteomes" id="UP000011592">
    <property type="component" value="Unassembled WGS sequence"/>
</dbReference>
<protein>
    <submittedName>
        <fullName evidence="1">Uncharacterized protein</fullName>
    </submittedName>
</protein>
<name>L9YUS8_9EURY</name>
<reference evidence="1 2" key="1">
    <citation type="journal article" date="2014" name="PLoS Genet.">
        <title>Phylogenetically driven sequencing of extremely halophilic archaea reveals strategies for static and dynamic osmo-response.</title>
        <authorList>
            <person name="Becker E.A."/>
            <person name="Seitzer P.M."/>
            <person name="Tritt A."/>
            <person name="Larsen D."/>
            <person name="Krusor M."/>
            <person name="Yao A.I."/>
            <person name="Wu D."/>
            <person name="Madern D."/>
            <person name="Eisen J.A."/>
            <person name="Darling A.E."/>
            <person name="Facciotti M.T."/>
        </authorList>
    </citation>
    <scope>NUCLEOTIDE SEQUENCE [LARGE SCALE GENOMIC DNA]</scope>
    <source>
        <strain evidence="1 2">JCM 14663</strain>
    </source>
</reference>
<evidence type="ECO:0000313" key="2">
    <source>
        <dbReference type="Proteomes" id="UP000011592"/>
    </source>
</evidence>
<dbReference type="AlphaFoldDB" id="L9YUS8"/>
<proteinExistence type="predicted"/>
<accession>L9YUS8</accession>
<gene>
    <name evidence="1" type="ORF">C486_13802</name>
</gene>
<dbReference type="EMBL" id="AOIJ01000058">
    <property type="protein sequence ID" value="ELY77950.1"/>
    <property type="molecule type" value="Genomic_DNA"/>
</dbReference>
<keyword evidence="2" id="KW-1185">Reference proteome</keyword>
<comment type="caution">
    <text evidence="1">The sequence shown here is derived from an EMBL/GenBank/DDBJ whole genome shotgun (WGS) entry which is preliminary data.</text>
</comment>
<organism evidence="1 2">
    <name type="scientific">Natrinema gari JCM 14663</name>
    <dbReference type="NCBI Taxonomy" id="1230459"/>
    <lineage>
        <taxon>Archaea</taxon>
        <taxon>Methanobacteriati</taxon>
        <taxon>Methanobacteriota</taxon>
        <taxon>Stenosarchaea group</taxon>
        <taxon>Halobacteria</taxon>
        <taxon>Halobacteriales</taxon>
        <taxon>Natrialbaceae</taxon>
        <taxon>Natrinema</taxon>
    </lineage>
</organism>
<evidence type="ECO:0000313" key="1">
    <source>
        <dbReference type="EMBL" id="ELY77950.1"/>
    </source>
</evidence>
<sequence length="31" mass="3596">MQLLETAPHEFAAHFLFDAYGLDPFRVRSTD</sequence>